<dbReference type="AlphaFoldDB" id="A0A8J7IS10"/>
<keyword evidence="4" id="KW-0732">Signal</keyword>
<dbReference type="SMART" id="SM00641">
    <property type="entry name" value="Glyco_25"/>
    <property type="match status" value="1"/>
</dbReference>
<dbReference type="EMBL" id="JAELVR010000008">
    <property type="protein sequence ID" value="MBJ6372256.1"/>
    <property type="molecule type" value="Genomic_DNA"/>
</dbReference>
<sequence>MTRLLTLLLALALIAACGRTPPPIVTQIDPEPPRDPETGLVTYPEFGDTKPHPWQGRGPDSYAIHGIDVARYQGEIDWPAARRAGVSFAFIKATEGGDHLDPKFEDHWRDAKRAGVPRGAYHYYYFCRPPEEQARWFIRNVPRDSRALPHVLDMEWNHTSPTCRLRPDGATVRRDAATFLDILEAHYGRRPMIYTTVDFFADTGIGRLRDTEFWLRSVAGHPRQVYPGAFWTFWQYTGTGLVPGIRGEVDLNVFRAGPDVWLRWSGGAG</sequence>
<protein>
    <submittedName>
        <fullName evidence="5">Glycoside hydrolase family 25 protein</fullName>
    </submittedName>
</protein>
<evidence type="ECO:0000256" key="4">
    <source>
        <dbReference type="SAM" id="SignalP"/>
    </source>
</evidence>
<feature type="chain" id="PRO_5035315171" evidence="4">
    <location>
        <begin position="16"/>
        <end position="269"/>
    </location>
</feature>
<dbReference type="InterPro" id="IPR002053">
    <property type="entry name" value="Glyco_hydro_25"/>
</dbReference>
<dbReference type="CDD" id="cd06413">
    <property type="entry name" value="GH25_muramidase_1"/>
    <property type="match status" value="1"/>
</dbReference>
<dbReference type="GO" id="GO:0016052">
    <property type="term" value="P:carbohydrate catabolic process"/>
    <property type="evidence" value="ECO:0007669"/>
    <property type="project" value="TreeGrafter"/>
</dbReference>
<feature type="signal peptide" evidence="4">
    <location>
        <begin position="1"/>
        <end position="15"/>
    </location>
</feature>
<dbReference type="GO" id="GO:0003796">
    <property type="term" value="F:lysozyme activity"/>
    <property type="evidence" value="ECO:0007669"/>
    <property type="project" value="InterPro"/>
</dbReference>
<dbReference type="Proteomes" id="UP000619079">
    <property type="component" value="Unassembled WGS sequence"/>
</dbReference>
<evidence type="ECO:0000256" key="2">
    <source>
        <dbReference type="ARBA" id="ARBA00022801"/>
    </source>
</evidence>
<organism evidence="5 6">
    <name type="scientific">Sedimentitalea arenosa</name>
    <dbReference type="NCBI Taxonomy" id="2798803"/>
    <lineage>
        <taxon>Bacteria</taxon>
        <taxon>Pseudomonadati</taxon>
        <taxon>Pseudomonadota</taxon>
        <taxon>Alphaproteobacteria</taxon>
        <taxon>Rhodobacterales</taxon>
        <taxon>Paracoccaceae</taxon>
        <taxon>Sedimentitalea</taxon>
    </lineage>
</organism>
<gene>
    <name evidence="5" type="ORF">JF290_12030</name>
</gene>
<dbReference type="InterPro" id="IPR017853">
    <property type="entry name" value="GH"/>
</dbReference>
<dbReference type="PANTHER" id="PTHR34135:SF2">
    <property type="entry name" value="LYSOZYME"/>
    <property type="match status" value="1"/>
</dbReference>
<dbReference type="PROSITE" id="PS51904">
    <property type="entry name" value="GLYCOSYL_HYDROL_F25_2"/>
    <property type="match status" value="1"/>
</dbReference>
<dbReference type="PROSITE" id="PS51257">
    <property type="entry name" value="PROKAR_LIPOPROTEIN"/>
    <property type="match status" value="1"/>
</dbReference>
<dbReference type="RefSeq" id="WP_199025141.1">
    <property type="nucleotide sequence ID" value="NZ_JAELVR010000008.1"/>
</dbReference>
<name>A0A8J7IS10_9RHOB</name>
<dbReference type="InterPro" id="IPR018077">
    <property type="entry name" value="Glyco_hydro_fam25_subgr"/>
</dbReference>
<evidence type="ECO:0000313" key="6">
    <source>
        <dbReference type="Proteomes" id="UP000619079"/>
    </source>
</evidence>
<keyword evidence="3" id="KW-0326">Glycosidase</keyword>
<dbReference type="PANTHER" id="PTHR34135">
    <property type="entry name" value="LYSOZYME"/>
    <property type="match status" value="1"/>
</dbReference>
<evidence type="ECO:0000313" key="5">
    <source>
        <dbReference type="EMBL" id="MBJ6372256.1"/>
    </source>
</evidence>
<dbReference type="Pfam" id="PF01183">
    <property type="entry name" value="Glyco_hydro_25"/>
    <property type="match status" value="1"/>
</dbReference>
<evidence type="ECO:0000256" key="3">
    <source>
        <dbReference type="ARBA" id="ARBA00023295"/>
    </source>
</evidence>
<keyword evidence="2 5" id="KW-0378">Hydrolase</keyword>
<comment type="similarity">
    <text evidence="1">Belongs to the glycosyl hydrolase 25 family.</text>
</comment>
<dbReference type="SUPFAM" id="SSF51445">
    <property type="entry name" value="(Trans)glycosidases"/>
    <property type="match status" value="1"/>
</dbReference>
<proteinExistence type="inferred from homology"/>
<dbReference type="GO" id="GO:0016998">
    <property type="term" value="P:cell wall macromolecule catabolic process"/>
    <property type="evidence" value="ECO:0007669"/>
    <property type="project" value="InterPro"/>
</dbReference>
<dbReference type="Gene3D" id="3.20.20.80">
    <property type="entry name" value="Glycosidases"/>
    <property type="match status" value="1"/>
</dbReference>
<accession>A0A8J7IS10</accession>
<dbReference type="GO" id="GO:0009253">
    <property type="term" value="P:peptidoglycan catabolic process"/>
    <property type="evidence" value="ECO:0007669"/>
    <property type="project" value="InterPro"/>
</dbReference>
<comment type="caution">
    <text evidence="5">The sequence shown here is derived from an EMBL/GenBank/DDBJ whole genome shotgun (WGS) entry which is preliminary data.</text>
</comment>
<reference evidence="5" key="1">
    <citation type="submission" date="2020-12" db="EMBL/GenBank/DDBJ databases">
        <title>Sedimentitalea sp. nov., isolated from sand in Incheon.</title>
        <authorList>
            <person name="Kim W."/>
        </authorList>
    </citation>
    <scope>NUCLEOTIDE SEQUENCE</scope>
    <source>
        <strain evidence="5">CAU 1593</strain>
    </source>
</reference>
<evidence type="ECO:0000256" key="1">
    <source>
        <dbReference type="ARBA" id="ARBA00010646"/>
    </source>
</evidence>
<keyword evidence="6" id="KW-1185">Reference proteome</keyword>